<dbReference type="InterPro" id="IPR038330">
    <property type="entry name" value="TspO/MBR-related_sf"/>
</dbReference>
<name>A0AA45KIT4_9LACT</name>
<dbReference type="RefSeq" id="WP_205872312.1">
    <property type="nucleotide sequence ID" value="NZ_CP070872.1"/>
</dbReference>
<reference evidence="7 8" key="1">
    <citation type="submission" date="2021-02" db="EMBL/GenBank/DDBJ databases">
        <title>Complete genome sequence of Lactococcus lactis strain K_LL004.</title>
        <authorList>
            <person name="Kim H.B."/>
        </authorList>
    </citation>
    <scope>NUCLEOTIDE SEQUENCE [LARGE SCALE GENOMIC DNA]</scope>
    <source>
        <strain evidence="7 8">K_LL004</strain>
    </source>
</reference>
<dbReference type="Pfam" id="PF03073">
    <property type="entry name" value="TspO_MBR"/>
    <property type="match status" value="1"/>
</dbReference>
<feature type="transmembrane region" description="Helical" evidence="6">
    <location>
        <begin position="137"/>
        <end position="160"/>
    </location>
</feature>
<evidence type="ECO:0000256" key="6">
    <source>
        <dbReference type="SAM" id="Phobius"/>
    </source>
</evidence>
<dbReference type="EMBL" id="CP070872">
    <property type="protein sequence ID" value="QSE77313.1"/>
    <property type="molecule type" value="Genomic_DNA"/>
</dbReference>
<feature type="transmembrane region" description="Helical" evidence="6">
    <location>
        <begin position="51"/>
        <end position="72"/>
    </location>
</feature>
<comment type="subcellular location">
    <subcellularLocation>
        <location evidence="1">Membrane</location>
        <topology evidence="1">Multi-pass membrane protein</topology>
    </subcellularLocation>
</comment>
<dbReference type="FunFam" id="1.20.1260.100:FF:000001">
    <property type="entry name" value="translocator protein 2"/>
    <property type="match status" value="1"/>
</dbReference>
<feature type="transmembrane region" description="Helical" evidence="6">
    <location>
        <begin position="108"/>
        <end position="130"/>
    </location>
</feature>
<evidence type="ECO:0000256" key="4">
    <source>
        <dbReference type="ARBA" id="ARBA00022989"/>
    </source>
</evidence>
<dbReference type="KEGG" id="lti:JW886_03455"/>
<evidence type="ECO:0000256" key="1">
    <source>
        <dbReference type="ARBA" id="ARBA00004141"/>
    </source>
</evidence>
<keyword evidence="5 6" id="KW-0472">Membrane</keyword>
<dbReference type="PIRSF" id="PIRSF005859">
    <property type="entry name" value="PBR"/>
    <property type="match status" value="1"/>
</dbReference>
<dbReference type="Gene3D" id="1.20.1260.100">
    <property type="entry name" value="TspO/MBR protein"/>
    <property type="match status" value="1"/>
</dbReference>
<dbReference type="PANTHER" id="PTHR10057">
    <property type="entry name" value="PERIPHERAL-TYPE BENZODIAZEPINE RECEPTOR"/>
    <property type="match status" value="1"/>
</dbReference>
<evidence type="ECO:0000256" key="5">
    <source>
        <dbReference type="ARBA" id="ARBA00023136"/>
    </source>
</evidence>
<accession>A0AA45KIT4</accession>
<evidence type="ECO:0000313" key="7">
    <source>
        <dbReference type="EMBL" id="QSE77313.1"/>
    </source>
</evidence>
<dbReference type="GO" id="GO:0033013">
    <property type="term" value="P:tetrapyrrole metabolic process"/>
    <property type="evidence" value="ECO:0007669"/>
    <property type="project" value="UniProtKB-ARBA"/>
</dbReference>
<dbReference type="Proteomes" id="UP000663608">
    <property type="component" value="Chromosome"/>
</dbReference>
<organism evidence="7 8">
    <name type="scientific">Lactococcus taiwanensis</name>
    <dbReference type="NCBI Taxonomy" id="1151742"/>
    <lineage>
        <taxon>Bacteria</taxon>
        <taxon>Bacillati</taxon>
        <taxon>Bacillota</taxon>
        <taxon>Bacilli</taxon>
        <taxon>Lactobacillales</taxon>
        <taxon>Streptococcaceae</taxon>
        <taxon>Lactococcus</taxon>
    </lineage>
</organism>
<keyword evidence="3 6" id="KW-0812">Transmembrane</keyword>
<feature type="transmembrane region" description="Helical" evidence="6">
    <location>
        <begin position="84"/>
        <end position="102"/>
    </location>
</feature>
<comment type="similarity">
    <text evidence="2">Belongs to the TspO/BZRP family.</text>
</comment>
<protein>
    <submittedName>
        <fullName evidence="7">Tryptophan-rich sensory protein</fullName>
    </submittedName>
</protein>
<feature type="transmembrane region" description="Helical" evidence="6">
    <location>
        <begin position="12"/>
        <end position="31"/>
    </location>
</feature>
<proteinExistence type="inferred from homology"/>
<evidence type="ECO:0000256" key="2">
    <source>
        <dbReference type="ARBA" id="ARBA00007524"/>
    </source>
</evidence>
<evidence type="ECO:0000313" key="8">
    <source>
        <dbReference type="Proteomes" id="UP000663608"/>
    </source>
</evidence>
<evidence type="ECO:0000256" key="3">
    <source>
        <dbReference type="ARBA" id="ARBA00022692"/>
    </source>
</evidence>
<dbReference type="GO" id="GO:0016020">
    <property type="term" value="C:membrane"/>
    <property type="evidence" value="ECO:0007669"/>
    <property type="project" value="UniProtKB-SubCell"/>
</dbReference>
<dbReference type="InterPro" id="IPR004307">
    <property type="entry name" value="TspO_MBR"/>
</dbReference>
<dbReference type="AlphaFoldDB" id="A0AA45KIT4"/>
<keyword evidence="4 6" id="KW-1133">Transmembrane helix</keyword>
<keyword evidence="8" id="KW-1185">Reference proteome</keyword>
<gene>
    <name evidence="7" type="ORF">JW886_03455</name>
</gene>
<sequence length="161" mass="18319">MSKTSHLKTFLYFIAFILIVEGIGALSSLFAGDIKSIYNNLKLPPLAPPDYLFGIVWPLLYALIAISGFLIFRLLGTYKTEARLALTYFVLQLFINFIWSIIFFKGYYWSGVITILLLDLIVFICLIKFLKLDKVSGICLIPYLIWILFATYLSIGVALLN</sequence>
<dbReference type="PANTHER" id="PTHR10057:SF0">
    <property type="entry name" value="TRANSLOCATOR PROTEIN"/>
    <property type="match status" value="1"/>
</dbReference>
<dbReference type="CDD" id="cd15904">
    <property type="entry name" value="TSPO_MBR"/>
    <property type="match status" value="1"/>
</dbReference>